<dbReference type="AlphaFoldDB" id="A0A3N4LD99"/>
<reference evidence="2 3" key="1">
    <citation type="journal article" date="2018" name="Nat. Ecol. Evol.">
        <title>Pezizomycetes genomes reveal the molecular basis of ectomycorrhizal truffle lifestyle.</title>
        <authorList>
            <person name="Murat C."/>
            <person name="Payen T."/>
            <person name="Noel B."/>
            <person name="Kuo A."/>
            <person name="Morin E."/>
            <person name="Chen J."/>
            <person name="Kohler A."/>
            <person name="Krizsan K."/>
            <person name="Balestrini R."/>
            <person name="Da Silva C."/>
            <person name="Montanini B."/>
            <person name="Hainaut M."/>
            <person name="Levati E."/>
            <person name="Barry K.W."/>
            <person name="Belfiori B."/>
            <person name="Cichocki N."/>
            <person name="Clum A."/>
            <person name="Dockter R.B."/>
            <person name="Fauchery L."/>
            <person name="Guy J."/>
            <person name="Iotti M."/>
            <person name="Le Tacon F."/>
            <person name="Lindquist E.A."/>
            <person name="Lipzen A."/>
            <person name="Malagnac F."/>
            <person name="Mello A."/>
            <person name="Molinier V."/>
            <person name="Miyauchi S."/>
            <person name="Poulain J."/>
            <person name="Riccioni C."/>
            <person name="Rubini A."/>
            <person name="Sitrit Y."/>
            <person name="Splivallo R."/>
            <person name="Traeger S."/>
            <person name="Wang M."/>
            <person name="Zifcakova L."/>
            <person name="Wipf D."/>
            <person name="Zambonelli A."/>
            <person name="Paolocci F."/>
            <person name="Nowrousian M."/>
            <person name="Ottonello S."/>
            <person name="Baldrian P."/>
            <person name="Spatafora J.W."/>
            <person name="Henrissat B."/>
            <person name="Nagy L.G."/>
            <person name="Aury J.M."/>
            <person name="Wincker P."/>
            <person name="Grigoriev I.V."/>
            <person name="Bonfante P."/>
            <person name="Martin F.M."/>
        </authorList>
    </citation>
    <scope>NUCLEOTIDE SEQUENCE [LARGE SCALE GENOMIC DNA]</scope>
    <source>
        <strain evidence="2 3">ATCC MYA-4762</strain>
    </source>
</reference>
<gene>
    <name evidence="2" type="ORF">L211DRAFT_828885</name>
</gene>
<evidence type="ECO:0000313" key="3">
    <source>
        <dbReference type="Proteomes" id="UP000267821"/>
    </source>
</evidence>
<name>A0A3N4LD99_9PEZI</name>
<sequence length="106" mass="12054">MLPTLSSTSLPLLLTTLLLLIELTSAWRLLVNYSDGVQVKRHGHHNSHCRRFQKTDAPITSAYFEKSLSADTFVLYHDAKCKEEGYKGHKGNNPVPVTKYLSYKVY</sequence>
<organism evidence="2 3">
    <name type="scientific">Terfezia boudieri ATCC MYA-4762</name>
    <dbReference type="NCBI Taxonomy" id="1051890"/>
    <lineage>
        <taxon>Eukaryota</taxon>
        <taxon>Fungi</taxon>
        <taxon>Dikarya</taxon>
        <taxon>Ascomycota</taxon>
        <taxon>Pezizomycotina</taxon>
        <taxon>Pezizomycetes</taxon>
        <taxon>Pezizales</taxon>
        <taxon>Pezizaceae</taxon>
        <taxon>Terfezia</taxon>
    </lineage>
</organism>
<dbReference type="InParanoid" id="A0A3N4LD99"/>
<evidence type="ECO:0000313" key="2">
    <source>
        <dbReference type="EMBL" id="RPB20853.1"/>
    </source>
</evidence>
<protein>
    <submittedName>
        <fullName evidence="2">Uncharacterized protein</fullName>
    </submittedName>
</protein>
<keyword evidence="1" id="KW-0732">Signal</keyword>
<keyword evidence="3" id="KW-1185">Reference proteome</keyword>
<dbReference type="Proteomes" id="UP000267821">
    <property type="component" value="Unassembled WGS sequence"/>
</dbReference>
<dbReference type="OrthoDB" id="5361929at2759"/>
<accession>A0A3N4LD99</accession>
<feature type="chain" id="PRO_5018107584" evidence="1">
    <location>
        <begin position="27"/>
        <end position="106"/>
    </location>
</feature>
<evidence type="ECO:0000256" key="1">
    <source>
        <dbReference type="SAM" id="SignalP"/>
    </source>
</evidence>
<proteinExistence type="predicted"/>
<dbReference type="EMBL" id="ML121567">
    <property type="protein sequence ID" value="RPB20853.1"/>
    <property type="molecule type" value="Genomic_DNA"/>
</dbReference>
<feature type="signal peptide" evidence="1">
    <location>
        <begin position="1"/>
        <end position="26"/>
    </location>
</feature>